<reference evidence="1 2" key="1">
    <citation type="submission" date="2018-11" db="EMBL/GenBank/DDBJ databases">
        <authorList>
            <person name="Mardanov A.V."/>
            <person name="Ravin N.V."/>
            <person name="Dedysh S.N."/>
        </authorList>
    </citation>
    <scope>NUCLEOTIDE SEQUENCE [LARGE SCALE GENOMIC DNA]</scope>
    <source>
        <strain evidence="1 2">AF10</strain>
    </source>
</reference>
<sequence>MSADSFDPFGLTDAAIHSAAAETLVLTEDFRLSGFLQTQGIDALNFRHLVQVL</sequence>
<evidence type="ECO:0000313" key="2">
    <source>
        <dbReference type="Proteomes" id="UP000289437"/>
    </source>
</evidence>
<name>A0A4Q0T1V8_9BACT</name>
<accession>A0A4Q0T1V8</accession>
<organism evidence="1 2">
    <name type="scientific">Granulicella sibirica</name>
    <dbReference type="NCBI Taxonomy" id="2479048"/>
    <lineage>
        <taxon>Bacteria</taxon>
        <taxon>Pseudomonadati</taxon>
        <taxon>Acidobacteriota</taxon>
        <taxon>Terriglobia</taxon>
        <taxon>Terriglobales</taxon>
        <taxon>Acidobacteriaceae</taxon>
        <taxon>Granulicella</taxon>
    </lineage>
</organism>
<dbReference type="AlphaFoldDB" id="A0A4Q0T1V8"/>
<dbReference type="Proteomes" id="UP000289437">
    <property type="component" value="Unassembled WGS sequence"/>
</dbReference>
<comment type="caution">
    <text evidence="1">The sequence shown here is derived from an EMBL/GenBank/DDBJ whole genome shotgun (WGS) entry which is preliminary data.</text>
</comment>
<evidence type="ECO:0008006" key="3">
    <source>
        <dbReference type="Google" id="ProtNLM"/>
    </source>
</evidence>
<keyword evidence="2" id="KW-1185">Reference proteome</keyword>
<dbReference type="EMBL" id="RDSM01000002">
    <property type="protein sequence ID" value="RXH56370.1"/>
    <property type="molecule type" value="Genomic_DNA"/>
</dbReference>
<gene>
    <name evidence="1" type="ORF">GRAN_3227</name>
</gene>
<protein>
    <recommendedName>
        <fullName evidence="3">PIN domain-containing protein</fullName>
    </recommendedName>
</protein>
<reference evidence="2" key="2">
    <citation type="submission" date="2019-02" db="EMBL/GenBank/DDBJ databases">
        <title>Granulicella sibirica sp. nov., a psychrotolerant acidobacterium isolated from an organic soil layer in forested tundra, West Siberia.</title>
        <authorList>
            <person name="Oshkin I.Y."/>
            <person name="Kulichevskaya I.S."/>
            <person name="Rijpstra W.I.C."/>
            <person name="Sinninghe Damste J.S."/>
            <person name="Rakitin A.L."/>
            <person name="Ravin N.V."/>
            <person name="Dedysh S.N."/>
        </authorList>
    </citation>
    <scope>NUCLEOTIDE SEQUENCE [LARGE SCALE GENOMIC DNA]</scope>
    <source>
        <strain evidence="2">AF10</strain>
    </source>
</reference>
<proteinExistence type="predicted"/>
<evidence type="ECO:0000313" key="1">
    <source>
        <dbReference type="EMBL" id="RXH56370.1"/>
    </source>
</evidence>